<sequence length="851" mass="93880">MNTWKNALIEAKQISGLDLQNVANGNEAKLTEHIVKYLAEKIRPTRPLYPTKKAIGVAHLAEDVIALLRNGGEEDVRMIGICGTEGIGKTTVAAVACDEILAEFECFVFLENIGEVNRDLLGLQKKLLQNLMKVKGLKLYDDIHSNINEIKSNMCRKKILLLLDGVTGKKQMDYFGAGERKSFHPGSRILITARDPNLLKVLKVDDKYIVKGLSPDKALQLFCHHAFDREEPKQGYEELSESLIHYAGGHPLALKRLGSYLSAGGDSWDDGQYVHISRIAVRYGTVIDSIAFDYIDTNGSKRSIMHGGSSGENICEVKLAYPDEYITSFSGYMNSNNNHSLIKSLTFRTNKRIWGPIGKEEGKYFSLPSEAGKLVGFFGRSGTLLDSIGAHIELFSNKLYPFKSVGLFGGSGGSSWDDGNHHANVRKIIIVFEPSTEPIIESITFQYEEEDGDLRLCERHGGTDQGEIHVIDLSDSDEYLTSISGYIRSSSSCPTVIRSLTFQSNKRTIGPVGDEKGVYFSSPTTGGKIIGFYGRSGDHLDAIGVYFEPISHLYPIKSIGPFGGLGGNAWDDGKFSGVREIEIMHDDIIHYIFFCYDKNGEPVCSNRRGAGTRNGKAKVTKVQLDYPREYLTSISGYKRETDEPIVVYSLTFYSNKGRYGPFGKEIGRYFGYPSTGSKIIGFYGRSGSKLDSIGVYAEPISHLYPFKSLGPFGGKGGDPWDDGVHTDVRGFDIVVGSVIESIRVEYDYNGSSVQCSKHGGDRGNRHEVKLDYPKERLISISGYIRESGGSPPTVVQSLQIHTTRGIYGPFGKAKGKKFCIPSYAIGDRIIGFYGRSGSHLDSIGARLEPYN</sequence>
<dbReference type="SMART" id="SM00915">
    <property type="entry name" value="Jacalin"/>
    <property type="match status" value="4"/>
</dbReference>
<feature type="domain" description="Jacalin-type lectin" evidence="3">
    <location>
        <begin position="402"/>
        <end position="549"/>
    </location>
</feature>
<dbReference type="Gene3D" id="3.40.50.300">
    <property type="entry name" value="P-loop containing nucleotide triphosphate hydrolases"/>
    <property type="match status" value="1"/>
</dbReference>
<proteinExistence type="inferred from homology"/>
<dbReference type="Pfam" id="PF01419">
    <property type="entry name" value="Jacalin"/>
    <property type="match status" value="4"/>
</dbReference>
<dbReference type="PANTHER" id="PTHR47293">
    <property type="entry name" value="JACALIN-RELATED LECTIN 3"/>
    <property type="match status" value="1"/>
</dbReference>
<comment type="caution">
    <text evidence="4">The sequence shown here is derived from an EMBL/GenBank/DDBJ whole genome shotgun (WGS) entry which is preliminary data.</text>
</comment>
<dbReference type="Pfam" id="PF00931">
    <property type="entry name" value="NB-ARC"/>
    <property type="match status" value="1"/>
</dbReference>
<dbReference type="PRINTS" id="PR00364">
    <property type="entry name" value="DISEASERSIST"/>
</dbReference>
<keyword evidence="2" id="KW-0430">Lectin</keyword>
<dbReference type="InterPro" id="IPR036404">
    <property type="entry name" value="Jacalin-like_lectin_dom_sf"/>
</dbReference>
<dbReference type="InterPro" id="IPR001229">
    <property type="entry name" value="Jacalin-like_lectin_dom"/>
</dbReference>
<dbReference type="PROSITE" id="PS51752">
    <property type="entry name" value="JACALIN_LECTIN"/>
    <property type="match status" value="4"/>
</dbReference>
<feature type="domain" description="Jacalin-type lectin" evidence="3">
    <location>
        <begin position="556"/>
        <end position="699"/>
    </location>
</feature>
<dbReference type="AlphaFoldDB" id="A0ABD3JBM7"/>
<dbReference type="SUPFAM" id="SSF51101">
    <property type="entry name" value="Mannose-binding lectins"/>
    <property type="match status" value="4"/>
</dbReference>
<comment type="similarity">
    <text evidence="1">Belongs to the jacalin lectin family.</text>
</comment>
<dbReference type="InterPro" id="IPR033734">
    <property type="entry name" value="Jacalin-like_lectin_dom_plant"/>
</dbReference>
<feature type="domain" description="Jacalin-type lectin" evidence="3">
    <location>
        <begin position="706"/>
        <end position="849"/>
    </location>
</feature>
<keyword evidence="5" id="KW-1185">Reference proteome</keyword>
<evidence type="ECO:0000313" key="4">
    <source>
        <dbReference type="EMBL" id="KAL3723789.1"/>
    </source>
</evidence>
<gene>
    <name evidence="4" type="ORF">ACJRO7_035890</name>
</gene>
<dbReference type="Proteomes" id="UP001634007">
    <property type="component" value="Unassembled WGS sequence"/>
</dbReference>
<feature type="domain" description="Jacalin-type lectin" evidence="3">
    <location>
        <begin position="254"/>
        <end position="394"/>
    </location>
</feature>
<dbReference type="Gene3D" id="2.100.10.30">
    <property type="entry name" value="Jacalin-like lectin domain"/>
    <property type="match status" value="4"/>
</dbReference>
<protein>
    <recommendedName>
        <fullName evidence="3">Jacalin-type lectin domain-containing protein</fullName>
    </recommendedName>
</protein>
<reference evidence="4 5" key="1">
    <citation type="submission" date="2024-11" db="EMBL/GenBank/DDBJ databases">
        <title>Chromosome-level genome assembly of Eucalyptus globulus Labill. provides insights into its genome evolution.</title>
        <authorList>
            <person name="Li X."/>
        </authorList>
    </citation>
    <scope>NUCLEOTIDE SEQUENCE [LARGE SCALE GENOMIC DNA]</scope>
    <source>
        <strain evidence="4">CL2024</strain>
        <tissue evidence="4">Fresh tender leaves</tissue>
    </source>
</reference>
<dbReference type="GO" id="GO:0030246">
    <property type="term" value="F:carbohydrate binding"/>
    <property type="evidence" value="ECO:0007669"/>
    <property type="project" value="UniProtKB-KW"/>
</dbReference>
<dbReference type="CDD" id="cd09612">
    <property type="entry name" value="Jacalin"/>
    <property type="match status" value="4"/>
</dbReference>
<dbReference type="PANTHER" id="PTHR47293:SF68">
    <property type="entry name" value="JACALIN-RELATED LECTIN 3"/>
    <property type="match status" value="1"/>
</dbReference>
<evidence type="ECO:0000313" key="5">
    <source>
        <dbReference type="Proteomes" id="UP001634007"/>
    </source>
</evidence>
<dbReference type="InterPro" id="IPR027417">
    <property type="entry name" value="P-loop_NTPase"/>
</dbReference>
<dbReference type="SUPFAM" id="SSF52540">
    <property type="entry name" value="P-loop containing nucleoside triphosphate hydrolases"/>
    <property type="match status" value="1"/>
</dbReference>
<evidence type="ECO:0000256" key="2">
    <source>
        <dbReference type="ARBA" id="ARBA00022734"/>
    </source>
</evidence>
<dbReference type="EMBL" id="JBJKBG010000009">
    <property type="protein sequence ID" value="KAL3723789.1"/>
    <property type="molecule type" value="Genomic_DNA"/>
</dbReference>
<evidence type="ECO:0000256" key="1">
    <source>
        <dbReference type="ARBA" id="ARBA00006568"/>
    </source>
</evidence>
<name>A0ABD3JBM7_EUCGL</name>
<dbReference type="InterPro" id="IPR002182">
    <property type="entry name" value="NB-ARC"/>
</dbReference>
<dbReference type="FunFam" id="2.100.10.30:FF:000001">
    <property type="entry name" value="Jacalin-related lectin 33"/>
    <property type="match status" value="4"/>
</dbReference>
<evidence type="ECO:0000259" key="3">
    <source>
        <dbReference type="PROSITE" id="PS51752"/>
    </source>
</evidence>
<organism evidence="4 5">
    <name type="scientific">Eucalyptus globulus</name>
    <name type="common">Tasmanian blue gum</name>
    <dbReference type="NCBI Taxonomy" id="34317"/>
    <lineage>
        <taxon>Eukaryota</taxon>
        <taxon>Viridiplantae</taxon>
        <taxon>Streptophyta</taxon>
        <taxon>Embryophyta</taxon>
        <taxon>Tracheophyta</taxon>
        <taxon>Spermatophyta</taxon>
        <taxon>Magnoliopsida</taxon>
        <taxon>eudicotyledons</taxon>
        <taxon>Gunneridae</taxon>
        <taxon>Pentapetalae</taxon>
        <taxon>rosids</taxon>
        <taxon>malvids</taxon>
        <taxon>Myrtales</taxon>
        <taxon>Myrtaceae</taxon>
        <taxon>Myrtoideae</taxon>
        <taxon>Eucalypteae</taxon>
        <taxon>Eucalyptus</taxon>
    </lineage>
</organism>
<accession>A0ABD3JBM7</accession>